<dbReference type="Proteomes" id="UP000252107">
    <property type="component" value="Unassembled WGS sequence"/>
</dbReference>
<name>A0A367QFH5_9NOSO</name>
<protein>
    <submittedName>
        <fullName evidence="1">Uncharacterized protein</fullName>
    </submittedName>
</protein>
<comment type="caution">
    <text evidence="1">The sequence shown here is derived from an EMBL/GenBank/DDBJ whole genome shotgun (WGS) entry which is preliminary data.</text>
</comment>
<sequence>MAFVGDSKSPQIVLRQIPEFNSEFWLLIPEFFLNKILPCIRVYKFCLITCIRRGSLDTHQR</sequence>
<organism evidence="1 2">
    <name type="scientific">Nostoc minutum NIES-26</name>
    <dbReference type="NCBI Taxonomy" id="1844469"/>
    <lineage>
        <taxon>Bacteria</taxon>
        <taxon>Bacillati</taxon>
        <taxon>Cyanobacteriota</taxon>
        <taxon>Cyanophyceae</taxon>
        <taxon>Nostocales</taxon>
        <taxon>Nostocaceae</taxon>
        <taxon>Nostoc</taxon>
    </lineage>
</organism>
<reference evidence="1" key="1">
    <citation type="submission" date="2016-04" db="EMBL/GenBank/DDBJ databases">
        <authorList>
            <person name="Tabuchi Yagui T.R."/>
        </authorList>
    </citation>
    <scope>NUCLEOTIDE SEQUENCE [LARGE SCALE GENOMIC DNA]</scope>
    <source>
        <strain evidence="1">NIES-26</strain>
    </source>
</reference>
<evidence type="ECO:0000313" key="2">
    <source>
        <dbReference type="Proteomes" id="UP000252107"/>
    </source>
</evidence>
<keyword evidence="2" id="KW-1185">Reference proteome</keyword>
<accession>A0A367QFH5</accession>
<proteinExistence type="predicted"/>
<dbReference type="EMBL" id="LXQD01000322">
    <property type="protein sequence ID" value="RCJ22957.1"/>
    <property type="molecule type" value="Genomic_DNA"/>
</dbReference>
<evidence type="ECO:0000313" key="1">
    <source>
        <dbReference type="EMBL" id="RCJ22957.1"/>
    </source>
</evidence>
<dbReference type="AlphaFoldDB" id="A0A367QFH5"/>
<gene>
    <name evidence="1" type="ORF">A6770_29090</name>
</gene>